<reference evidence="2" key="1">
    <citation type="journal article" date="2023" name="G3 (Bethesda)">
        <title>A reference genome for the long-term kleptoplast-retaining sea slug Elysia crispata morphotype clarki.</title>
        <authorList>
            <person name="Eastman K.E."/>
            <person name="Pendleton A.L."/>
            <person name="Shaikh M.A."/>
            <person name="Suttiyut T."/>
            <person name="Ogas R."/>
            <person name="Tomko P."/>
            <person name="Gavelis G."/>
            <person name="Widhalm J.R."/>
            <person name="Wisecaver J.H."/>
        </authorList>
    </citation>
    <scope>NUCLEOTIDE SEQUENCE</scope>
    <source>
        <strain evidence="2">ECLA1</strain>
    </source>
</reference>
<organism evidence="2 3">
    <name type="scientific">Elysia crispata</name>
    <name type="common">lettuce slug</name>
    <dbReference type="NCBI Taxonomy" id="231223"/>
    <lineage>
        <taxon>Eukaryota</taxon>
        <taxon>Metazoa</taxon>
        <taxon>Spiralia</taxon>
        <taxon>Lophotrochozoa</taxon>
        <taxon>Mollusca</taxon>
        <taxon>Gastropoda</taxon>
        <taxon>Heterobranchia</taxon>
        <taxon>Euthyneura</taxon>
        <taxon>Panpulmonata</taxon>
        <taxon>Sacoglossa</taxon>
        <taxon>Placobranchoidea</taxon>
        <taxon>Plakobranchidae</taxon>
        <taxon>Elysia</taxon>
    </lineage>
</organism>
<dbReference type="SUPFAM" id="SSF48726">
    <property type="entry name" value="Immunoglobulin"/>
    <property type="match status" value="1"/>
</dbReference>
<dbReference type="InterPro" id="IPR013783">
    <property type="entry name" value="Ig-like_fold"/>
</dbReference>
<dbReference type="Proteomes" id="UP001283361">
    <property type="component" value="Unassembled WGS sequence"/>
</dbReference>
<feature type="domain" description="Ig-like" evidence="1">
    <location>
        <begin position="93"/>
        <end position="191"/>
    </location>
</feature>
<dbReference type="InterPro" id="IPR036179">
    <property type="entry name" value="Ig-like_dom_sf"/>
</dbReference>
<dbReference type="Gene3D" id="2.60.40.10">
    <property type="entry name" value="Immunoglobulins"/>
    <property type="match status" value="1"/>
</dbReference>
<dbReference type="PROSITE" id="PS50835">
    <property type="entry name" value="IG_LIKE"/>
    <property type="match status" value="1"/>
</dbReference>
<accession>A0AAE0Z258</accession>
<dbReference type="AlphaFoldDB" id="A0AAE0Z258"/>
<proteinExistence type="predicted"/>
<feature type="non-terminal residue" evidence="2">
    <location>
        <position position="191"/>
    </location>
</feature>
<evidence type="ECO:0000259" key="1">
    <source>
        <dbReference type="PROSITE" id="PS50835"/>
    </source>
</evidence>
<dbReference type="EMBL" id="JAWDGP010004977">
    <property type="protein sequence ID" value="KAK3760482.1"/>
    <property type="molecule type" value="Genomic_DNA"/>
</dbReference>
<evidence type="ECO:0000313" key="3">
    <source>
        <dbReference type="Proteomes" id="UP001283361"/>
    </source>
</evidence>
<protein>
    <recommendedName>
        <fullName evidence="1">Ig-like domain-containing protein</fullName>
    </recommendedName>
</protein>
<gene>
    <name evidence="2" type="ORF">RRG08_057474</name>
</gene>
<keyword evidence="3" id="KW-1185">Reference proteome</keyword>
<dbReference type="InterPro" id="IPR007110">
    <property type="entry name" value="Ig-like_dom"/>
</dbReference>
<comment type="caution">
    <text evidence="2">The sequence shown here is derived from an EMBL/GenBank/DDBJ whole genome shotgun (WGS) entry which is preliminary data.</text>
</comment>
<evidence type="ECO:0000313" key="2">
    <source>
        <dbReference type="EMBL" id="KAK3760482.1"/>
    </source>
</evidence>
<sequence length="191" mass="20988">MEVKWTCISCNSEDITVCNKLEVYALPESPSCTVREDIESGDIKSVTVSCSTSKVYPRARCRIYRMKDGGASVEINTNKDYIHTETDGSSGLPSTLADKTVTLSFSQAYHSCLPQGVQGYFLKKSTTCTCSFSTDGYPKGTAQWFKGNQSQGSNSVLDVTRDRSKPEQTYTCEAVSNLGRNSDQLSQQSLH</sequence>
<name>A0AAE0Z258_9GAST</name>